<dbReference type="EMBL" id="KN834765">
    <property type="protein sequence ID" value="KIK63042.1"/>
    <property type="molecule type" value="Genomic_DNA"/>
</dbReference>
<dbReference type="SUPFAM" id="SSF53271">
    <property type="entry name" value="PRTase-like"/>
    <property type="match status" value="1"/>
</dbReference>
<gene>
    <name evidence="3" type="ORF">GYMLUDRAFT_242111</name>
</gene>
<dbReference type="SUPFAM" id="SSF52540">
    <property type="entry name" value="P-loop containing nucleoside triphosphate hydrolases"/>
    <property type="match status" value="1"/>
</dbReference>
<protein>
    <recommendedName>
        <fullName evidence="5">Uridine/cytidine kinase</fullName>
    </recommendedName>
</protein>
<reference evidence="3 4" key="1">
    <citation type="submission" date="2014-04" db="EMBL/GenBank/DDBJ databases">
        <title>Evolutionary Origins and Diversification of the Mycorrhizal Mutualists.</title>
        <authorList>
            <consortium name="DOE Joint Genome Institute"/>
            <consortium name="Mycorrhizal Genomics Consortium"/>
            <person name="Kohler A."/>
            <person name="Kuo A."/>
            <person name="Nagy L.G."/>
            <person name="Floudas D."/>
            <person name="Copeland A."/>
            <person name="Barry K.W."/>
            <person name="Cichocki N."/>
            <person name="Veneault-Fourrey C."/>
            <person name="LaButti K."/>
            <person name="Lindquist E.A."/>
            <person name="Lipzen A."/>
            <person name="Lundell T."/>
            <person name="Morin E."/>
            <person name="Murat C."/>
            <person name="Riley R."/>
            <person name="Ohm R."/>
            <person name="Sun H."/>
            <person name="Tunlid A."/>
            <person name="Henrissat B."/>
            <person name="Grigoriev I.V."/>
            <person name="Hibbett D.S."/>
            <person name="Martin F."/>
        </authorList>
    </citation>
    <scope>NUCLEOTIDE SEQUENCE [LARGE SCALE GENOMIC DNA]</scope>
    <source>
        <strain evidence="3 4">FD-317 M1</strain>
    </source>
</reference>
<keyword evidence="4" id="KW-1185">Reference proteome</keyword>
<organism evidence="3 4">
    <name type="scientific">Collybiopsis luxurians FD-317 M1</name>
    <dbReference type="NCBI Taxonomy" id="944289"/>
    <lineage>
        <taxon>Eukaryota</taxon>
        <taxon>Fungi</taxon>
        <taxon>Dikarya</taxon>
        <taxon>Basidiomycota</taxon>
        <taxon>Agaricomycotina</taxon>
        <taxon>Agaricomycetes</taxon>
        <taxon>Agaricomycetidae</taxon>
        <taxon>Agaricales</taxon>
        <taxon>Marasmiineae</taxon>
        <taxon>Omphalotaceae</taxon>
        <taxon>Collybiopsis</taxon>
        <taxon>Collybiopsis luxurians</taxon>
    </lineage>
</organism>
<dbReference type="GO" id="GO:0005524">
    <property type="term" value="F:ATP binding"/>
    <property type="evidence" value="ECO:0007669"/>
    <property type="project" value="InterPro"/>
</dbReference>
<dbReference type="InterPro" id="IPR006083">
    <property type="entry name" value="PRK/URK"/>
</dbReference>
<dbReference type="InterPro" id="IPR029057">
    <property type="entry name" value="PRTase-like"/>
</dbReference>
<dbReference type="Gene3D" id="3.40.50.2020">
    <property type="match status" value="1"/>
</dbReference>
<dbReference type="Proteomes" id="UP000053593">
    <property type="component" value="Unassembled WGS sequence"/>
</dbReference>
<feature type="domain" description="Phosphoribulokinase/uridine kinase" evidence="1">
    <location>
        <begin position="2"/>
        <end position="49"/>
    </location>
</feature>
<evidence type="ECO:0000259" key="1">
    <source>
        <dbReference type="Pfam" id="PF00485"/>
    </source>
</evidence>
<dbReference type="GO" id="GO:0016301">
    <property type="term" value="F:kinase activity"/>
    <property type="evidence" value="ECO:0007669"/>
    <property type="project" value="InterPro"/>
</dbReference>
<dbReference type="Pfam" id="PF00485">
    <property type="entry name" value="PRK"/>
    <property type="match status" value="1"/>
</dbReference>
<dbReference type="HOGENOM" id="CLU_021278_0_2_1"/>
<evidence type="ECO:0000313" key="4">
    <source>
        <dbReference type="Proteomes" id="UP000053593"/>
    </source>
</evidence>
<feature type="domain" description="Phosphoribosyltransferase" evidence="2">
    <location>
        <begin position="103"/>
        <end position="296"/>
    </location>
</feature>
<dbReference type="Gene3D" id="3.40.50.300">
    <property type="entry name" value="P-loop containing nucleotide triphosphate hydrolases"/>
    <property type="match status" value="1"/>
</dbReference>
<dbReference type="InterPro" id="IPR027417">
    <property type="entry name" value="P-loop_NTPase"/>
</dbReference>
<dbReference type="CDD" id="cd06223">
    <property type="entry name" value="PRTases_typeI"/>
    <property type="match status" value="1"/>
</dbReference>
<evidence type="ECO:0000313" key="3">
    <source>
        <dbReference type="EMBL" id="KIK63042.1"/>
    </source>
</evidence>
<accession>A0A0D0CU76</accession>
<evidence type="ECO:0000259" key="2">
    <source>
        <dbReference type="Pfam" id="PF14681"/>
    </source>
</evidence>
<name>A0A0D0CU76_9AGAR</name>
<evidence type="ECO:0008006" key="5">
    <source>
        <dbReference type="Google" id="ProtNLM"/>
    </source>
</evidence>
<dbReference type="Pfam" id="PF14681">
    <property type="entry name" value="UPRTase"/>
    <property type="match status" value="1"/>
</dbReference>
<dbReference type="AlphaFoldDB" id="A0A0D0CU76"/>
<sequence length="359" mass="39925">MLARRIARDVNERGRSVDGILEQYLRYVKPSFDNFVRPTAAFADIIVPGQNNSVAIELISTHTRRQLLKRSNAFRPKLVASSLYSPASINEPFENDPNLVMLPSTPQLEGILTILRSKDTSKQDFIFFTDRLSTLLVEHAQQFLPFSPHSVTTPVCVESHGKKLDVEHLCGVSIQRSGSALERGFRRVINNVPMGTLLIQSNFTDGEPLLLHVKLPVFVRHRSSAQNTWVFLLDAQIGTGAAAFMSIRILLDHGVKQEHIIFVTFLVARTGGITTLRRTFPRVKIICGSVDNEMREGWLEDGRGEGNEDGAGRKIWVMDPGMGQIGKSLLILWFHLTIANAYSGSILPIALCEGDILGN</sequence>
<dbReference type="OrthoDB" id="738517at2759"/>
<proteinExistence type="predicted"/>
<dbReference type="InterPro" id="IPR000836">
    <property type="entry name" value="PRTase_dom"/>
</dbReference>